<evidence type="ECO:0000313" key="2">
    <source>
        <dbReference type="Proteomes" id="UP000051256"/>
    </source>
</evidence>
<dbReference type="PATRIC" id="fig|1423802.4.peg.1475"/>
<protein>
    <submittedName>
        <fullName evidence="1">Uncharacterized protein</fullName>
    </submittedName>
</protein>
<comment type="caution">
    <text evidence="1">The sequence shown here is derived from an EMBL/GenBank/DDBJ whole genome shotgun (WGS) entry which is preliminary data.</text>
</comment>
<accession>A0A0R2CXL2</accession>
<name>A0A0R2CXL2_9LACO</name>
<dbReference type="EMBL" id="AYZR01000004">
    <property type="protein sequence ID" value="KRM94500.1"/>
    <property type="molecule type" value="Genomic_DNA"/>
</dbReference>
<gene>
    <name evidence="1" type="ORF">FC56_GL001457</name>
</gene>
<keyword evidence="2" id="KW-1185">Reference proteome</keyword>
<organism evidence="1 2">
    <name type="scientific">Lentilactobacillus senioris DSM 24302 = JCM 17472</name>
    <dbReference type="NCBI Taxonomy" id="1423802"/>
    <lineage>
        <taxon>Bacteria</taxon>
        <taxon>Bacillati</taxon>
        <taxon>Bacillota</taxon>
        <taxon>Bacilli</taxon>
        <taxon>Lactobacillales</taxon>
        <taxon>Lactobacillaceae</taxon>
        <taxon>Lentilactobacillus</taxon>
    </lineage>
</organism>
<evidence type="ECO:0000313" key="1">
    <source>
        <dbReference type="EMBL" id="KRM94500.1"/>
    </source>
</evidence>
<proteinExistence type="predicted"/>
<dbReference type="STRING" id="1423802.FC56_GL001457"/>
<sequence length="207" mass="24557">MTQEYLEEVAEKNFSKNHYWFIRFRSTRSYAKLDQAQKANAFYITQAFVGLAYRYQLRSPRRWTAASVKEVFKEYFPRKIAADKVFFNSVFPVMRRYFAFLGAQHKISNAQTLINALDSLDPQKFVNHSSDVKYWDDSKKQGMRIILGWTDGFTEQDQQRFSEDCNMFVPLSVVKQHRNLPDNIVVLTDSRRKQAAQRIEQRTKQQK</sequence>
<dbReference type="RefSeq" id="WP_056977736.1">
    <property type="nucleotide sequence ID" value="NZ_AYZR01000004.1"/>
</dbReference>
<dbReference type="AlphaFoldDB" id="A0A0R2CXL2"/>
<reference evidence="1 2" key="1">
    <citation type="journal article" date="2015" name="Genome Announc.">
        <title>Expanding the biotechnology potential of lactobacilli through comparative genomics of 213 strains and associated genera.</title>
        <authorList>
            <person name="Sun Z."/>
            <person name="Harris H.M."/>
            <person name="McCann A."/>
            <person name="Guo C."/>
            <person name="Argimon S."/>
            <person name="Zhang W."/>
            <person name="Yang X."/>
            <person name="Jeffery I.B."/>
            <person name="Cooney J.C."/>
            <person name="Kagawa T.F."/>
            <person name="Liu W."/>
            <person name="Song Y."/>
            <person name="Salvetti E."/>
            <person name="Wrobel A."/>
            <person name="Rasinkangas P."/>
            <person name="Parkhill J."/>
            <person name="Rea M.C."/>
            <person name="O'Sullivan O."/>
            <person name="Ritari J."/>
            <person name="Douillard F.P."/>
            <person name="Paul Ross R."/>
            <person name="Yang R."/>
            <person name="Briner A.E."/>
            <person name="Felis G.E."/>
            <person name="de Vos W.M."/>
            <person name="Barrangou R."/>
            <person name="Klaenhammer T.R."/>
            <person name="Caufield P.W."/>
            <person name="Cui Y."/>
            <person name="Zhang H."/>
            <person name="O'Toole P.W."/>
        </authorList>
    </citation>
    <scope>NUCLEOTIDE SEQUENCE [LARGE SCALE GENOMIC DNA]</scope>
    <source>
        <strain evidence="1 2">DSM 24302</strain>
    </source>
</reference>
<dbReference type="Proteomes" id="UP000051256">
    <property type="component" value="Unassembled WGS sequence"/>
</dbReference>